<comment type="caution">
    <text evidence="3">The sequence shown here is derived from an EMBL/GenBank/DDBJ whole genome shotgun (WGS) entry which is preliminary data.</text>
</comment>
<evidence type="ECO:0000256" key="1">
    <source>
        <dbReference type="ARBA" id="ARBA00022737"/>
    </source>
</evidence>
<dbReference type="AlphaFoldDB" id="A0A835ZFT4"/>
<dbReference type="Pfam" id="PF13041">
    <property type="entry name" value="PPR_2"/>
    <property type="match status" value="1"/>
</dbReference>
<feature type="repeat" description="PPR" evidence="2">
    <location>
        <begin position="9"/>
        <end position="43"/>
    </location>
</feature>
<feature type="repeat" description="PPR" evidence="2">
    <location>
        <begin position="515"/>
        <end position="549"/>
    </location>
</feature>
<proteinExistence type="predicted"/>
<organism evidence="3 4">
    <name type="scientific">Tribonema minus</name>
    <dbReference type="NCBI Taxonomy" id="303371"/>
    <lineage>
        <taxon>Eukaryota</taxon>
        <taxon>Sar</taxon>
        <taxon>Stramenopiles</taxon>
        <taxon>Ochrophyta</taxon>
        <taxon>PX clade</taxon>
        <taxon>Xanthophyceae</taxon>
        <taxon>Tribonematales</taxon>
        <taxon>Tribonemataceae</taxon>
        <taxon>Tribonema</taxon>
    </lineage>
</organism>
<keyword evidence="1" id="KW-0677">Repeat</keyword>
<dbReference type="Pfam" id="PF01535">
    <property type="entry name" value="PPR"/>
    <property type="match status" value="5"/>
</dbReference>
<reference evidence="3" key="1">
    <citation type="submission" date="2021-02" db="EMBL/GenBank/DDBJ databases">
        <title>First Annotated Genome of the Yellow-green Alga Tribonema minus.</title>
        <authorList>
            <person name="Mahan K.M."/>
        </authorList>
    </citation>
    <scope>NUCLEOTIDE SEQUENCE</scope>
    <source>
        <strain evidence="3">UTEX B ZZ1240</strain>
    </source>
</reference>
<accession>A0A835ZFT4</accession>
<dbReference type="Pfam" id="PF13812">
    <property type="entry name" value="PPR_3"/>
    <property type="match status" value="1"/>
</dbReference>
<dbReference type="InterPro" id="IPR002885">
    <property type="entry name" value="PPR_rpt"/>
</dbReference>
<dbReference type="PROSITE" id="PS51375">
    <property type="entry name" value="PPR"/>
    <property type="match status" value="3"/>
</dbReference>
<keyword evidence="4" id="KW-1185">Reference proteome</keyword>
<evidence type="ECO:0000313" key="3">
    <source>
        <dbReference type="EMBL" id="KAG5192981.1"/>
    </source>
</evidence>
<name>A0A835ZFT4_9STRA</name>
<dbReference type="Gene3D" id="1.25.40.10">
    <property type="entry name" value="Tetratricopeptide repeat domain"/>
    <property type="match status" value="4"/>
</dbReference>
<dbReference type="PANTHER" id="PTHR47447">
    <property type="entry name" value="OS03G0856100 PROTEIN"/>
    <property type="match status" value="1"/>
</dbReference>
<gene>
    <name evidence="3" type="ORF">JKP88DRAFT_346364</name>
</gene>
<dbReference type="Proteomes" id="UP000664859">
    <property type="component" value="Unassembled WGS sequence"/>
</dbReference>
<dbReference type="OrthoDB" id="185373at2759"/>
<evidence type="ECO:0008006" key="5">
    <source>
        <dbReference type="Google" id="ProtNLM"/>
    </source>
</evidence>
<dbReference type="NCBIfam" id="TIGR00756">
    <property type="entry name" value="PPR"/>
    <property type="match status" value="2"/>
</dbReference>
<sequence length="721" mass="72550">MRAEGLIRDGRVYTSAIRALGYAGRWRMACDQLDAMRRDGLAPGLHAYGAAINAAAQPGQWQVVEQLLAQLRAEGLQPNAIIWHGVVSAHARGRHVAGVLETLKDMRACGAPLEATIFYQALSGCAWAGDGHTALALLADMRRRGLPLGSLVYTPAILATAATPALLQSSLALLAEARTGGSSSGGGSGVRLSTACVNAVINACAASADTAAAAWPTALALLDSMRMAGPPPDAISYNSALKCLAAAGQWERATALLANMWLHSSSGGGGGVQPVRPSQRAYAAAILACANAKPVARWREALALRAEMATVGLGADCPHALSAAMSACARAGRWKRALQLLRAAGSSGSLQRADGSANGDGGGAAAAAAARNAKNPVLYGIAIAACAAERKADLAERLLREMRVAGLAPSLVHYNSYLKACPYARARAVLAEMVAGPVDAVPQPDVISYNTVIAAAAQEGLLSDALALLRELDAAAAAAANNSAAAVESGESGSDGLAVTKACSGAAAAVPIKPDVFTYNSCITAAAAAARPDAAAALMDEMRARGVAPDRVSYRGALRACAAAGAWRRALDLLTEIEAAELACDDACVSHAIRACCAAAQRVPARALVDAARGQGRPLTMAAFKAFTRAFGKDALYEPLVLEGAYAADAAAAAAAAAGAQAAAAAGAEEAEADGGRVAQAEREIGGAAGAAACSEAGVVEGAGADNGACLERSSSHTGVG</sequence>
<evidence type="ECO:0000313" key="4">
    <source>
        <dbReference type="Proteomes" id="UP000664859"/>
    </source>
</evidence>
<protein>
    <recommendedName>
        <fullName evidence="5">Pentacotripeptide-repeat region of PRORP domain-containing protein</fullName>
    </recommendedName>
</protein>
<dbReference type="EMBL" id="JAFCMP010000001">
    <property type="protein sequence ID" value="KAG5192981.1"/>
    <property type="molecule type" value="Genomic_DNA"/>
</dbReference>
<dbReference type="PANTHER" id="PTHR47447:SF17">
    <property type="entry name" value="OS12G0638900 PROTEIN"/>
    <property type="match status" value="1"/>
</dbReference>
<dbReference type="InterPro" id="IPR011990">
    <property type="entry name" value="TPR-like_helical_dom_sf"/>
</dbReference>
<evidence type="ECO:0000256" key="2">
    <source>
        <dbReference type="PROSITE-ProRule" id="PRU00708"/>
    </source>
</evidence>
<feature type="repeat" description="PPR" evidence="2">
    <location>
        <begin position="375"/>
        <end position="409"/>
    </location>
</feature>